<dbReference type="eggNOG" id="COG0451">
    <property type="taxonomic scope" value="Bacteria"/>
</dbReference>
<dbReference type="InterPro" id="IPR020904">
    <property type="entry name" value="Sc_DH/Rdtase_CS"/>
</dbReference>
<evidence type="ECO:0000256" key="5">
    <source>
        <dbReference type="ARBA" id="ARBA00033067"/>
    </source>
</evidence>
<dbReference type="AlphaFoldDB" id="Q20YR4"/>
<comment type="similarity">
    <text evidence="2">Belongs to the NAD(P)-dependent epimerase/dehydratase family.</text>
</comment>
<accession>Q20YR4</accession>
<dbReference type="Pfam" id="PF01370">
    <property type="entry name" value="Epimerase"/>
    <property type="match status" value="1"/>
</dbReference>
<dbReference type="STRING" id="316056.RPC_4198"/>
<dbReference type="SUPFAM" id="SSF51735">
    <property type="entry name" value="NAD(P)-binding Rossmann-fold domains"/>
    <property type="match status" value="1"/>
</dbReference>
<reference evidence="7" key="1">
    <citation type="submission" date="2006-03" db="EMBL/GenBank/DDBJ databases">
        <title>Complete sequence of Rhodopseudomonas palustris BisB18.</title>
        <authorList>
            <consortium name="US DOE Joint Genome Institute"/>
            <person name="Copeland A."/>
            <person name="Lucas S."/>
            <person name="Lapidus A."/>
            <person name="Barry K."/>
            <person name="Detter J.C."/>
            <person name="Glavina del Rio T."/>
            <person name="Hammon N."/>
            <person name="Israni S."/>
            <person name="Dalin E."/>
            <person name="Tice H."/>
            <person name="Pitluck S."/>
            <person name="Chain P."/>
            <person name="Malfatti S."/>
            <person name="Shin M."/>
            <person name="Vergez L."/>
            <person name="Schmutz J."/>
            <person name="Larimer F."/>
            <person name="Land M."/>
            <person name="Hauser L."/>
            <person name="Pelletier D.A."/>
            <person name="Kyrpides N."/>
            <person name="Anderson I."/>
            <person name="Oda Y."/>
            <person name="Harwood C.S."/>
            <person name="Richardson P."/>
        </authorList>
    </citation>
    <scope>NUCLEOTIDE SEQUENCE [LARGE SCALE GENOMIC DNA]</scope>
    <source>
        <strain evidence="7">BisB18</strain>
    </source>
</reference>
<comment type="pathway">
    <text evidence="1">Carbohydrate metabolism; galactose metabolism.</text>
</comment>
<organism evidence="7">
    <name type="scientific">Rhodopseudomonas palustris (strain BisB18)</name>
    <dbReference type="NCBI Taxonomy" id="316056"/>
    <lineage>
        <taxon>Bacteria</taxon>
        <taxon>Pseudomonadati</taxon>
        <taxon>Pseudomonadota</taxon>
        <taxon>Alphaproteobacteria</taxon>
        <taxon>Hyphomicrobiales</taxon>
        <taxon>Nitrobacteraceae</taxon>
        <taxon>Rhodopseudomonas</taxon>
    </lineage>
</organism>
<protein>
    <recommendedName>
        <fullName evidence="3">UDP-glucose 4-epimerase</fullName>
    </recommendedName>
    <alternativeName>
        <fullName evidence="5">Galactowaldenase</fullName>
    </alternativeName>
    <alternativeName>
        <fullName evidence="4">UDP-galactose 4-epimerase</fullName>
    </alternativeName>
</protein>
<evidence type="ECO:0000256" key="1">
    <source>
        <dbReference type="ARBA" id="ARBA00004947"/>
    </source>
</evidence>
<dbReference type="InterPro" id="IPR001509">
    <property type="entry name" value="Epimerase_deHydtase"/>
</dbReference>
<gene>
    <name evidence="7" type="ordered locus">RPC_4198</name>
</gene>
<dbReference type="Gene3D" id="3.90.25.10">
    <property type="entry name" value="UDP-galactose 4-epimerase, domain 1"/>
    <property type="match status" value="1"/>
</dbReference>
<dbReference type="EMBL" id="CP000301">
    <property type="protein sequence ID" value="ABD89722.1"/>
    <property type="molecule type" value="Genomic_DNA"/>
</dbReference>
<sequence length="345" mass="36639">MGRSFSKAIHVRYRDPAFGPSAGLSDMASHVVIGGSGFLGRHVVRALIERGDAVTVVDISPYPADKPHAAPPCRLIDLSTARPGDFDAIVGTATTVHHYAWTTVPQTANADPATDLHVNLGVTLQILEAIKRRGGGIVVFPSSGGTVYGRLQCVPVPETHALAPITAYGASKAAAELYFNVYRDLHGIDARIARIANPFGPGQNPRRPQGVASTITYRALAGEAVEIWGDGSVVRDFIHISDAVSGLLAVADAKPTSPHILPTYNIGSGKGASVREIVAMVERHLGRPIAIEKKPERAFDVPTSVLDISRATTELGWRPAVELDQGIGRMIADLKADATRLYSSL</sequence>
<evidence type="ECO:0000259" key="6">
    <source>
        <dbReference type="Pfam" id="PF01370"/>
    </source>
</evidence>
<evidence type="ECO:0000256" key="3">
    <source>
        <dbReference type="ARBA" id="ARBA00018569"/>
    </source>
</evidence>
<dbReference type="Gene3D" id="3.40.50.720">
    <property type="entry name" value="NAD(P)-binding Rossmann-like Domain"/>
    <property type="match status" value="1"/>
</dbReference>
<feature type="domain" description="NAD-dependent epimerase/dehydratase" evidence="6">
    <location>
        <begin position="31"/>
        <end position="267"/>
    </location>
</feature>
<evidence type="ECO:0000313" key="7">
    <source>
        <dbReference type="EMBL" id="ABD89722.1"/>
    </source>
</evidence>
<dbReference type="InterPro" id="IPR036291">
    <property type="entry name" value="NAD(P)-bd_dom_sf"/>
</dbReference>
<dbReference type="KEGG" id="rpc:RPC_4198"/>
<dbReference type="PANTHER" id="PTHR43725">
    <property type="entry name" value="UDP-GLUCOSE 4-EPIMERASE"/>
    <property type="match status" value="1"/>
</dbReference>
<evidence type="ECO:0000256" key="4">
    <source>
        <dbReference type="ARBA" id="ARBA00031367"/>
    </source>
</evidence>
<dbReference type="PANTHER" id="PTHR43725:SF53">
    <property type="entry name" value="UDP-ARABINOSE 4-EPIMERASE 1"/>
    <property type="match status" value="1"/>
</dbReference>
<dbReference type="PROSITE" id="PS00061">
    <property type="entry name" value="ADH_SHORT"/>
    <property type="match status" value="1"/>
</dbReference>
<dbReference type="HOGENOM" id="CLU_007383_1_7_5"/>
<evidence type="ECO:0000256" key="2">
    <source>
        <dbReference type="ARBA" id="ARBA00007637"/>
    </source>
</evidence>
<name>Q20YR4_RHOPB</name>
<dbReference type="PRINTS" id="PR01713">
    <property type="entry name" value="NUCEPIMERASE"/>
</dbReference>
<proteinExistence type="inferred from homology"/>